<reference evidence="3 4" key="1">
    <citation type="submission" date="2019-10" db="EMBL/GenBank/DDBJ databases">
        <title>Description of Paenibacillus humi sp. nov.</title>
        <authorList>
            <person name="Carlier A."/>
            <person name="Qi S."/>
        </authorList>
    </citation>
    <scope>NUCLEOTIDE SEQUENCE [LARGE SCALE GENOMIC DNA]</scope>
    <source>
        <strain evidence="3 4">LMG 31461</strain>
    </source>
</reference>
<dbReference type="SUPFAM" id="SSF53850">
    <property type="entry name" value="Periplasmic binding protein-like II"/>
    <property type="match status" value="1"/>
</dbReference>
<evidence type="ECO:0000256" key="1">
    <source>
        <dbReference type="ARBA" id="ARBA00022729"/>
    </source>
</evidence>
<organism evidence="3 4">
    <name type="scientific">Paenibacillus plantarum</name>
    <dbReference type="NCBI Taxonomy" id="2654975"/>
    <lineage>
        <taxon>Bacteria</taxon>
        <taxon>Bacillati</taxon>
        <taxon>Bacillota</taxon>
        <taxon>Bacilli</taxon>
        <taxon>Bacillales</taxon>
        <taxon>Paenibacillaceae</taxon>
        <taxon>Paenibacillus</taxon>
    </lineage>
</organism>
<gene>
    <name evidence="3" type="ORF">GC096_34855</name>
</gene>
<protein>
    <submittedName>
        <fullName evidence="3">Extracellular solute-binding protein</fullName>
    </submittedName>
</protein>
<name>A0ABX1XKZ7_9BACL</name>
<feature type="signal peptide" evidence="2">
    <location>
        <begin position="1"/>
        <end position="26"/>
    </location>
</feature>
<evidence type="ECO:0000256" key="2">
    <source>
        <dbReference type="SAM" id="SignalP"/>
    </source>
</evidence>
<comment type="caution">
    <text evidence="3">The sequence shown here is derived from an EMBL/GenBank/DDBJ whole genome shotgun (WGS) entry which is preliminary data.</text>
</comment>
<evidence type="ECO:0000313" key="3">
    <source>
        <dbReference type="EMBL" id="NOU69198.1"/>
    </source>
</evidence>
<dbReference type="InterPro" id="IPR050490">
    <property type="entry name" value="Bact_solute-bd_prot1"/>
</dbReference>
<dbReference type="EMBL" id="WHNY01000089">
    <property type="protein sequence ID" value="NOU69198.1"/>
    <property type="molecule type" value="Genomic_DNA"/>
</dbReference>
<dbReference type="PANTHER" id="PTHR43649">
    <property type="entry name" value="ARABINOSE-BINDING PROTEIN-RELATED"/>
    <property type="match status" value="1"/>
</dbReference>
<keyword evidence="4" id="KW-1185">Reference proteome</keyword>
<dbReference type="PROSITE" id="PS51257">
    <property type="entry name" value="PROKAR_LIPOPROTEIN"/>
    <property type="match status" value="1"/>
</dbReference>
<dbReference type="Proteomes" id="UP000653578">
    <property type="component" value="Unassembled WGS sequence"/>
</dbReference>
<sequence length="572" mass="62679">MAMKQGRKYGAVSIGSMLLLSVVASACSNSTDQPEASKSATAAASATPAAAQTAAAKVDPLAKYDPPIEVTTVRSVDATYKYAAGDSIDSNIWSKIFEQDYGIKVKNTWTVDSTQYRQKLNVSIASGDIPDFLEVNKEELKRLADAGQLEDLTKVWEQYSSPLLKSMQNQDGGIGLKAATIDGKLLGIPHTFSNGGISTAEMIYVRTDWLQKLNLPEPKTMDDVIKIATAFAKQDPDGNGKADTIGLAVNKDFWDYGHGSLRGFFNGYHGYTDIFIKNPSGKLVYGFVQKELKAPLKKLQELYKDGVLDKEFGVKPPAKIQEDVAAGRVGLAYGLVSDGGYIQKENHTKDPKAQWKVFPIVSADSQPAVPQLYDTAGTFYVVKKGSKHPEAAIKLANIYINRFYEKSYAPDPNPFITDSKTGIMAAKYAPVTMDSMNTNLEAFHLVTEALKTGDGSKLGFPASIHFERMTKFKAGDDSMWFSNIVMGEGGSFSVIDQYNKAKLGQYNLFLAPATPAMSEKLPTLKKKIAETYTKIIMGDASIDEFDKFAEEFQKLGGDKIEQEVNDWYAKNK</sequence>
<proteinExistence type="predicted"/>
<evidence type="ECO:0000313" key="4">
    <source>
        <dbReference type="Proteomes" id="UP000653578"/>
    </source>
</evidence>
<dbReference type="Gene3D" id="3.40.190.10">
    <property type="entry name" value="Periplasmic binding protein-like II"/>
    <property type="match status" value="2"/>
</dbReference>
<accession>A0ABX1XKZ7</accession>
<keyword evidence="1 2" id="KW-0732">Signal</keyword>
<dbReference type="PANTHER" id="PTHR43649:SF33">
    <property type="entry name" value="POLYGALACTURONAN_RHAMNOGALACTURONAN-BINDING PROTEIN YTCQ"/>
    <property type="match status" value="1"/>
</dbReference>
<feature type="chain" id="PRO_5046168281" evidence="2">
    <location>
        <begin position="27"/>
        <end position="572"/>
    </location>
</feature>